<dbReference type="InterPro" id="IPR029144">
    <property type="entry name" value="Thr_synth_N"/>
</dbReference>
<evidence type="ECO:0000313" key="14">
    <source>
        <dbReference type="Proteomes" id="UP000777482"/>
    </source>
</evidence>
<dbReference type="Pfam" id="PF24857">
    <property type="entry name" value="THR4_C"/>
    <property type="match status" value="1"/>
</dbReference>
<feature type="region of interest" description="Disordered" evidence="10">
    <location>
        <begin position="314"/>
        <end position="428"/>
    </location>
</feature>
<dbReference type="InterPro" id="IPR037158">
    <property type="entry name" value="Thr_synth_N_sf"/>
</dbReference>
<organism evidence="13 14">
    <name type="scientific">Rhodotorula mucilaginosa</name>
    <name type="common">Yeast</name>
    <name type="synonym">Rhodotorula rubra</name>
    <dbReference type="NCBI Taxonomy" id="5537"/>
    <lineage>
        <taxon>Eukaryota</taxon>
        <taxon>Fungi</taxon>
        <taxon>Dikarya</taxon>
        <taxon>Basidiomycota</taxon>
        <taxon>Pucciniomycotina</taxon>
        <taxon>Microbotryomycetes</taxon>
        <taxon>Sporidiobolales</taxon>
        <taxon>Sporidiobolaceae</taxon>
        <taxon>Rhodotorula</taxon>
    </lineage>
</organism>
<keyword evidence="14" id="KW-1185">Reference proteome</keyword>
<gene>
    <name evidence="13" type="primary">THR4</name>
    <name evidence="13" type="ORF">C6P46_004854</name>
</gene>
<evidence type="ECO:0000256" key="1">
    <source>
        <dbReference type="ARBA" id="ARBA00001933"/>
    </source>
</evidence>
<evidence type="ECO:0000256" key="8">
    <source>
        <dbReference type="ARBA" id="ARBA00023239"/>
    </source>
</evidence>
<dbReference type="EC" id="4.2.3.1" evidence="4"/>
<dbReference type="Pfam" id="PF00291">
    <property type="entry name" value="PALP"/>
    <property type="match status" value="1"/>
</dbReference>
<dbReference type="AlphaFoldDB" id="A0A9P7B4V4"/>
<dbReference type="Proteomes" id="UP000777482">
    <property type="component" value="Unassembled WGS sequence"/>
</dbReference>
<dbReference type="NCBIfam" id="TIGR00260">
    <property type="entry name" value="thrC"/>
    <property type="match status" value="1"/>
</dbReference>
<evidence type="ECO:0000256" key="3">
    <source>
        <dbReference type="ARBA" id="ARBA00005517"/>
    </source>
</evidence>
<dbReference type="PROSITE" id="PS00165">
    <property type="entry name" value="DEHYDRATASE_SER_THR"/>
    <property type="match status" value="1"/>
</dbReference>
<dbReference type="InterPro" id="IPR004450">
    <property type="entry name" value="Thr_synthase-like"/>
</dbReference>
<sequence>MPLKYFSTRGGDERLSFEEAVMRGLAPNGGLYIPVHLPHLPENWQHDWAKLSFTELALELYSLFIPEQEIPRPDLQDIIDRSFATFRHEQVTPLHRTGEKEFILELFHGPTFAFKDVALQFVGNIFEYFLQRRNAGRPGNQRERLTVVGATSGDTGSAAIYGLRSKQDISIFILHPKGRTSPIQEAQMTTVLDDNVFNLAVEGTFDDCQDIVKSLFNDMEFNSRYHLGAVNSINWARILAQTVYYFAAYFAVQSQIPYDVLEPEIQFAVPTGNFGDVLAGWYAKHLGLPMAKLVVATNANDILARFWKTGRYEKADSGEPEHYAEDDDDEDDDEDNGDAGVDVPPPTPRSQKRGLLQRYPSLSEDEAFKQQQQAAVAESVQQNGASDGQQATPRTNGSSASSSSARFGMTRSNGAAASPAPAPATGATGAAGTVAETLSPAMDILVSSNFERLLFYLALEGTTAGAVAADGEVDGGQAARVRVAAEHVRVWMDRLKSEHRVRVPRACVEVARRDMIADRVSDEETSETIRKYYTKKDEYGSYVVDPHTAVGLAVANKVAKTNPPNIIQIILSTAAPAKFSDAVSKALENETDFDFERDALPVEFKGLLDLPRRVIDVKNDREQVKQVIRDNVDKLFSHSAATTTTGL</sequence>
<evidence type="ECO:0000313" key="13">
    <source>
        <dbReference type="EMBL" id="KAG0659914.1"/>
    </source>
</evidence>
<evidence type="ECO:0000256" key="5">
    <source>
        <dbReference type="ARBA" id="ARBA00022605"/>
    </source>
</evidence>
<feature type="domain" description="Threonine synthase N-terminal" evidence="12">
    <location>
        <begin position="4"/>
        <end position="83"/>
    </location>
</feature>
<evidence type="ECO:0000256" key="9">
    <source>
        <dbReference type="PIRSR" id="PIRSR604450-51"/>
    </source>
</evidence>
<comment type="cofactor">
    <cofactor evidence="1 9">
        <name>pyridoxal 5'-phosphate</name>
        <dbReference type="ChEBI" id="CHEBI:597326"/>
    </cofactor>
</comment>
<name>A0A9P7B4V4_RHOMI</name>
<feature type="compositionally biased region" description="Basic and acidic residues" evidence="10">
    <location>
        <begin position="314"/>
        <end position="323"/>
    </location>
</feature>
<evidence type="ECO:0000256" key="4">
    <source>
        <dbReference type="ARBA" id="ARBA00013028"/>
    </source>
</evidence>
<dbReference type="OrthoDB" id="5203861at2759"/>
<dbReference type="Gene3D" id="3.40.50.1100">
    <property type="match status" value="3"/>
</dbReference>
<feature type="compositionally biased region" description="Acidic residues" evidence="10">
    <location>
        <begin position="324"/>
        <end position="337"/>
    </location>
</feature>
<keyword evidence="5" id="KW-0028">Amino-acid biosynthesis</keyword>
<proteinExistence type="inferred from homology"/>
<protein>
    <recommendedName>
        <fullName evidence="4">threonine synthase</fullName>
        <ecNumber evidence="4">4.2.3.1</ecNumber>
    </recommendedName>
</protein>
<feature type="domain" description="Tryptophan synthase beta chain-like PALP" evidence="11">
    <location>
        <begin position="88"/>
        <end position="379"/>
    </location>
</feature>
<dbReference type="FunFam" id="3.40.50.1100:FF:000024">
    <property type="entry name" value="Probable threonine synthase"/>
    <property type="match status" value="1"/>
</dbReference>
<dbReference type="SUPFAM" id="SSF53686">
    <property type="entry name" value="Tryptophan synthase beta subunit-like PLP-dependent enzymes"/>
    <property type="match status" value="2"/>
</dbReference>
<dbReference type="InterPro" id="IPR000634">
    <property type="entry name" value="Ser/Thr_deHydtase_PyrdxlP-BS"/>
</dbReference>
<dbReference type="InterPro" id="IPR036052">
    <property type="entry name" value="TrpB-like_PALP_sf"/>
</dbReference>
<dbReference type="GO" id="GO:0030170">
    <property type="term" value="F:pyridoxal phosphate binding"/>
    <property type="evidence" value="ECO:0007669"/>
    <property type="project" value="InterPro"/>
</dbReference>
<dbReference type="EMBL" id="PUHQ01000049">
    <property type="protein sequence ID" value="KAG0659914.1"/>
    <property type="molecule type" value="Genomic_DNA"/>
</dbReference>
<dbReference type="PANTHER" id="PTHR42690:SF1">
    <property type="entry name" value="THREONINE SYNTHASE-LIKE 2"/>
    <property type="match status" value="1"/>
</dbReference>
<comment type="caution">
    <text evidence="13">The sequence shown here is derived from an EMBL/GenBank/DDBJ whole genome shotgun (WGS) entry which is preliminary data.</text>
</comment>
<dbReference type="GO" id="GO:0004795">
    <property type="term" value="F:threonine synthase activity"/>
    <property type="evidence" value="ECO:0007669"/>
    <property type="project" value="UniProtKB-EC"/>
</dbReference>
<accession>A0A9P7B4V4</accession>
<dbReference type="CDD" id="cd01560">
    <property type="entry name" value="Thr-synth_2"/>
    <property type="match status" value="1"/>
</dbReference>
<dbReference type="FunFam" id="3.90.1380.10:FF:000003">
    <property type="entry name" value="THR4p Threonine synthase"/>
    <property type="match status" value="1"/>
</dbReference>
<evidence type="ECO:0000259" key="11">
    <source>
        <dbReference type="Pfam" id="PF00291"/>
    </source>
</evidence>
<evidence type="ECO:0000256" key="7">
    <source>
        <dbReference type="ARBA" id="ARBA00022898"/>
    </source>
</evidence>
<reference evidence="13 14" key="1">
    <citation type="submission" date="2020-11" db="EMBL/GenBank/DDBJ databases">
        <title>Kefir isolates.</title>
        <authorList>
            <person name="Marcisauskas S."/>
            <person name="Kim Y."/>
            <person name="Blasche S."/>
        </authorList>
    </citation>
    <scope>NUCLEOTIDE SEQUENCE [LARGE SCALE GENOMIC DNA]</scope>
    <source>
        <strain evidence="13 14">KR</strain>
    </source>
</reference>
<feature type="compositionally biased region" description="Polar residues" evidence="10">
    <location>
        <begin position="383"/>
        <end position="397"/>
    </location>
</feature>
<dbReference type="PANTHER" id="PTHR42690">
    <property type="entry name" value="THREONINE SYNTHASE FAMILY MEMBER"/>
    <property type="match status" value="1"/>
</dbReference>
<evidence type="ECO:0000256" key="6">
    <source>
        <dbReference type="ARBA" id="ARBA00022697"/>
    </source>
</evidence>
<keyword evidence="8" id="KW-0456">Lyase</keyword>
<evidence type="ECO:0000259" key="12">
    <source>
        <dbReference type="Pfam" id="PF14821"/>
    </source>
</evidence>
<dbReference type="Gene3D" id="3.90.1380.10">
    <property type="entry name" value="Threonine synthase, N-terminal domain"/>
    <property type="match status" value="1"/>
</dbReference>
<keyword evidence="7 9" id="KW-0663">Pyridoxal phosphate</keyword>
<comment type="similarity">
    <text evidence="3">Belongs to the threonine synthase family.</text>
</comment>
<dbReference type="GO" id="GO:0009088">
    <property type="term" value="P:threonine biosynthetic process"/>
    <property type="evidence" value="ECO:0007669"/>
    <property type="project" value="UniProtKB-KW"/>
</dbReference>
<feature type="compositionally biased region" description="Low complexity" evidence="10">
    <location>
        <begin position="414"/>
        <end position="428"/>
    </location>
</feature>
<feature type="modified residue" description="N6-(pyridoxal phosphate)lysine" evidence="9">
    <location>
        <position position="115"/>
    </location>
</feature>
<comment type="pathway">
    <text evidence="2">Amino-acid biosynthesis; L-threonine biosynthesis; L-threonine from L-aspartate: step 5/5.</text>
</comment>
<dbReference type="InterPro" id="IPR051166">
    <property type="entry name" value="Threonine_Synthase"/>
</dbReference>
<keyword evidence="6" id="KW-0791">Threonine biosynthesis</keyword>
<feature type="compositionally biased region" description="Low complexity" evidence="10">
    <location>
        <begin position="370"/>
        <end position="382"/>
    </location>
</feature>
<dbReference type="InterPro" id="IPR001926">
    <property type="entry name" value="TrpB-like_PALP"/>
</dbReference>
<evidence type="ECO:0000256" key="10">
    <source>
        <dbReference type="SAM" id="MobiDB-lite"/>
    </source>
</evidence>
<dbReference type="Pfam" id="PF14821">
    <property type="entry name" value="Thr_synth_N"/>
    <property type="match status" value="1"/>
</dbReference>
<evidence type="ECO:0000256" key="2">
    <source>
        <dbReference type="ARBA" id="ARBA00004979"/>
    </source>
</evidence>